<dbReference type="InterPro" id="IPR005471">
    <property type="entry name" value="Tscrpt_reg_IclR_N"/>
</dbReference>
<comment type="caution">
    <text evidence="3">The sequence shown here is derived from an EMBL/GenBank/DDBJ whole genome shotgun (WGS) entry which is preliminary data.</text>
</comment>
<dbReference type="PANTHER" id="PTHR18964">
    <property type="entry name" value="ROK (REPRESSOR, ORF, KINASE) FAMILY"/>
    <property type="match status" value="1"/>
</dbReference>
<evidence type="ECO:0000313" key="4">
    <source>
        <dbReference type="Proteomes" id="UP000606172"/>
    </source>
</evidence>
<evidence type="ECO:0000259" key="2">
    <source>
        <dbReference type="Pfam" id="PF09339"/>
    </source>
</evidence>
<dbReference type="InterPro" id="IPR043129">
    <property type="entry name" value="ATPase_NBD"/>
</dbReference>
<organism evidence="3 4">
    <name type="scientific">Sinosporangium siamense</name>
    <dbReference type="NCBI Taxonomy" id="1367973"/>
    <lineage>
        <taxon>Bacteria</taxon>
        <taxon>Bacillati</taxon>
        <taxon>Actinomycetota</taxon>
        <taxon>Actinomycetes</taxon>
        <taxon>Streptosporangiales</taxon>
        <taxon>Streptosporangiaceae</taxon>
        <taxon>Sinosporangium</taxon>
    </lineage>
</organism>
<evidence type="ECO:0000313" key="3">
    <source>
        <dbReference type="EMBL" id="GII96802.1"/>
    </source>
</evidence>
<comment type="similarity">
    <text evidence="1">Belongs to the ROK (NagC/XylR) family.</text>
</comment>
<dbReference type="EMBL" id="BOOW01000050">
    <property type="protein sequence ID" value="GII96802.1"/>
    <property type="molecule type" value="Genomic_DNA"/>
</dbReference>
<name>A0A919RN20_9ACTN</name>
<evidence type="ECO:0000256" key="1">
    <source>
        <dbReference type="ARBA" id="ARBA00006479"/>
    </source>
</evidence>
<dbReference type="CDD" id="cd00090">
    <property type="entry name" value="HTH_ARSR"/>
    <property type="match status" value="1"/>
</dbReference>
<protein>
    <submittedName>
        <fullName evidence="3">Transcriptional regulator</fullName>
    </submittedName>
</protein>
<dbReference type="SUPFAM" id="SSF46785">
    <property type="entry name" value="Winged helix' DNA-binding domain"/>
    <property type="match status" value="1"/>
</dbReference>
<dbReference type="Gene3D" id="1.10.10.10">
    <property type="entry name" value="Winged helix-like DNA-binding domain superfamily/Winged helix DNA-binding domain"/>
    <property type="match status" value="1"/>
</dbReference>
<dbReference type="RefSeq" id="WP_204031898.1">
    <property type="nucleotide sequence ID" value="NZ_BOOW01000050.1"/>
</dbReference>
<dbReference type="GO" id="GO:0006355">
    <property type="term" value="P:regulation of DNA-templated transcription"/>
    <property type="evidence" value="ECO:0007669"/>
    <property type="project" value="InterPro"/>
</dbReference>
<dbReference type="Gene3D" id="3.30.420.40">
    <property type="match status" value="2"/>
</dbReference>
<dbReference type="Proteomes" id="UP000606172">
    <property type="component" value="Unassembled WGS sequence"/>
</dbReference>
<dbReference type="InterPro" id="IPR011991">
    <property type="entry name" value="ArsR-like_HTH"/>
</dbReference>
<reference evidence="3" key="1">
    <citation type="submission" date="2021-01" db="EMBL/GenBank/DDBJ databases">
        <title>Whole genome shotgun sequence of Sinosporangium siamense NBRC 109515.</title>
        <authorList>
            <person name="Komaki H."/>
            <person name="Tamura T."/>
        </authorList>
    </citation>
    <scope>NUCLEOTIDE SEQUENCE</scope>
    <source>
        <strain evidence="3">NBRC 109515</strain>
    </source>
</reference>
<proteinExistence type="inferred from homology"/>
<accession>A0A919RN20</accession>
<feature type="domain" description="HTH iclR-type" evidence="2">
    <location>
        <begin position="27"/>
        <end position="63"/>
    </location>
</feature>
<dbReference type="SUPFAM" id="SSF53067">
    <property type="entry name" value="Actin-like ATPase domain"/>
    <property type="match status" value="1"/>
</dbReference>
<sequence length="396" mass="41619">MPSVPQGAGDRSLLRRINTHAALLRFRERPHTVSELAEQLGLSRTAVEDVVRDLVDLGWIVQLDEPARDARPGRPAKSYRFAAESGHVIGVDIGVHKILCIVADLRGEPRSSRRAEVGENAPAQERLSLTDAVVRDCLRAARLDMDDVWCAGIGSPGVIGKHGTVDRYGGNGLPGWIGLDLAAEFKARWGMPVHVDSDNNLGTMAEHWRGSARGARDVVYVLSGNRTSAGILINGAIYRGHRGAAGLVGALPQLGWAQAPAHVEALAGSGIEPAREAMFSAAREGNPLALAALDGFAADLATGLVAMALAVDPELIVLGGGVSRGGDVILDAIRKHVERLHEHAPRLTLSSLGDESVALGAVKAALDSIEAGLLSAVETAPGFPPPSRTTFTKATT</sequence>
<dbReference type="InterPro" id="IPR036390">
    <property type="entry name" value="WH_DNA-bd_sf"/>
</dbReference>
<dbReference type="Pfam" id="PF00480">
    <property type="entry name" value="ROK"/>
    <property type="match status" value="2"/>
</dbReference>
<gene>
    <name evidence="3" type="ORF">Ssi02_70330</name>
</gene>
<dbReference type="PANTHER" id="PTHR18964:SF149">
    <property type="entry name" value="BIFUNCTIONAL UDP-N-ACETYLGLUCOSAMINE 2-EPIMERASE_N-ACETYLMANNOSAMINE KINASE"/>
    <property type="match status" value="1"/>
</dbReference>
<dbReference type="Pfam" id="PF09339">
    <property type="entry name" value="HTH_IclR"/>
    <property type="match status" value="1"/>
</dbReference>
<dbReference type="AlphaFoldDB" id="A0A919RN20"/>
<dbReference type="InterPro" id="IPR000600">
    <property type="entry name" value="ROK"/>
</dbReference>
<dbReference type="GO" id="GO:0003677">
    <property type="term" value="F:DNA binding"/>
    <property type="evidence" value="ECO:0007669"/>
    <property type="project" value="InterPro"/>
</dbReference>
<dbReference type="InterPro" id="IPR036388">
    <property type="entry name" value="WH-like_DNA-bd_sf"/>
</dbReference>
<keyword evidence="4" id="KW-1185">Reference proteome</keyword>